<accession>A0A3N4IAF9</accession>
<evidence type="ECO:0000313" key="2">
    <source>
        <dbReference type="Proteomes" id="UP000275078"/>
    </source>
</evidence>
<evidence type="ECO:0000313" key="1">
    <source>
        <dbReference type="EMBL" id="RPA78744.1"/>
    </source>
</evidence>
<dbReference type="AlphaFoldDB" id="A0A3N4IAF9"/>
<organism evidence="1 2">
    <name type="scientific">Ascobolus immersus RN42</name>
    <dbReference type="NCBI Taxonomy" id="1160509"/>
    <lineage>
        <taxon>Eukaryota</taxon>
        <taxon>Fungi</taxon>
        <taxon>Dikarya</taxon>
        <taxon>Ascomycota</taxon>
        <taxon>Pezizomycotina</taxon>
        <taxon>Pezizomycetes</taxon>
        <taxon>Pezizales</taxon>
        <taxon>Ascobolaceae</taxon>
        <taxon>Ascobolus</taxon>
    </lineage>
</organism>
<keyword evidence="2" id="KW-1185">Reference proteome</keyword>
<name>A0A3N4IAF9_ASCIM</name>
<dbReference type="EMBL" id="ML119707">
    <property type="protein sequence ID" value="RPA78744.1"/>
    <property type="molecule type" value="Genomic_DNA"/>
</dbReference>
<dbReference type="Proteomes" id="UP000275078">
    <property type="component" value="Unassembled WGS sequence"/>
</dbReference>
<gene>
    <name evidence="1" type="ORF">BJ508DRAFT_328920</name>
</gene>
<reference evidence="1 2" key="1">
    <citation type="journal article" date="2018" name="Nat. Ecol. Evol.">
        <title>Pezizomycetes genomes reveal the molecular basis of ectomycorrhizal truffle lifestyle.</title>
        <authorList>
            <person name="Murat C."/>
            <person name="Payen T."/>
            <person name="Noel B."/>
            <person name="Kuo A."/>
            <person name="Morin E."/>
            <person name="Chen J."/>
            <person name="Kohler A."/>
            <person name="Krizsan K."/>
            <person name="Balestrini R."/>
            <person name="Da Silva C."/>
            <person name="Montanini B."/>
            <person name="Hainaut M."/>
            <person name="Levati E."/>
            <person name="Barry K.W."/>
            <person name="Belfiori B."/>
            <person name="Cichocki N."/>
            <person name="Clum A."/>
            <person name="Dockter R.B."/>
            <person name="Fauchery L."/>
            <person name="Guy J."/>
            <person name="Iotti M."/>
            <person name="Le Tacon F."/>
            <person name="Lindquist E.A."/>
            <person name="Lipzen A."/>
            <person name="Malagnac F."/>
            <person name="Mello A."/>
            <person name="Molinier V."/>
            <person name="Miyauchi S."/>
            <person name="Poulain J."/>
            <person name="Riccioni C."/>
            <person name="Rubini A."/>
            <person name="Sitrit Y."/>
            <person name="Splivallo R."/>
            <person name="Traeger S."/>
            <person name="Wang M."/>
            <person name="Zifcakova L."/>
            <person name="Wipf D."/>
            <person name="Zambonelli A."/>
            <person name="Paolocci F."/>
            <person name="Nowrousian M."/>
            <person name="Ottonello S."/>
            <person name="Baldrian P."/>
            <person name="Spatafora J.W."/>
            <person name="Henrissat B."/>
            <person name="Nagy L.G."/>
            <person name="Aury J.M."/>
            <person name="Wincker P."/>
            <person name="Grigoriev I.V."/>
            <person name="Bonfante P."/>
            <person name="Martin F.M."/>
        </authorList>
    </citation>
    <scope>NUCLEOTIDE SEQUENCE [LARGE SCALE GENOMIC DNA]</scope>
    <source>
        <strain evidence="1 2">RN42</strain>
    </source>
</reference>
<protein>
    <submittedName>
        <fullName evidence="1">Uncharacterized protein</fullName>
    </submittedName>
</protein>
<sequence length="116" mass="12874">MAMKMKLEDIPSRRMLRVDVGSQALYEGCPEELWVGTNDDHPQFAHHEVDPAAPCRSCLNSSNSPYRSTTFAAADCIPIISSQTPFANRSVLQTAIDDLQSRLQFVECQSPEVLSC</sequence>
<proteinExistence type="predicted"/>